<accession>A0A9J6PFB2</accession>
<reference evidence="5" key="1">
    <citation type="submission" date="2022-06" db="EMBL/GenBank/DDBJ databases">
        <title>Isolation and Genomics of Futiania mangrovii gen. nov., sp. nov., a Rare and Metabolically-versatile member in the Class Alphaproteobacteria.</title>
        <authorList>
            <person name="Liu L."/>
            <person name="Huang W.-C."/>
            <person name="Pan J."/>
            <person name="Li J."/>
            <person name="Huang Y."/>
            <person name="Du H."/>
            <person name="Liu Y."/>
            <person name="Li M."/>
        </authorList>
    </citation>
    <scope>NUCLEOTIDE SEQUENCE</scope>
    <source>
        <strain evidence="5">FT118</strain>
    </source>
</reference>
<dbReference type="InterPro" id="IPR008995">
    <property type="entry name" value="Mo/tungstate-bd_C_term_dom"/>
</dbReference>
<dbReference type="InterPro" id="IPR050093">
    <property type="entry name" value="ABC_SmlMolc_Importer"/>
</dbReference>
<dbReference type="AlphaFoldDB" id="A0A9J6PFB2"/>
<dbReference type="PROSITE" id="PS00211">
    <property type="entry name" value="ABC_TRANSPORTER_1"/>
    <property type="match status" value="1"/>
</dbReference>
<comment type="caution">
    <text evidence="5">The sequence shown here is derived from an EMBL/GenBank/DDBJ whole genome shotgun (WGS) entry which is preliminary data.</text>
</comment>
<dbReference type="RefSeq" id="WP_269333082.1">
    <property type="nucleotide sequence ID" value="NZ_JAMZFT010000002.1"/>
</dbReference>
<dbReference type="Pfam" id="PF00005">
    <property type="entry name" value="ABC_tran"/>
    <property type="match status" value="1"/>
</dbReference>
<dbReference type="GO" id="GO:0022857">
    <property type="term" value="F:transmembrane transporter activity"/>
    <property type="evidence" value="ECO:0007669"/>
    <property type="project" value="InterPro"/>
</dbReference>
<feature type="domain" description="ABC transporter" evidence="4">
    <location>
        <begin position="4"/>
        <end position="234"/>
    </location>
</feature>
<keyword evidence="3 5" id="KW-0067">ATP-binding</keyword>
<dbReference type="PROSITE" id="PS50893">
    <property type="entry name" value="ABC_TRANSPORTER_2"/>
    <property type="match status" value="1"/>
</dbReference>
<dbReference type="InterPro" id="IPR003439">
    <property type="entry name" value="ABC_transporter-like_ATP-bd"/>
</dbReference>
<dbReference type="SMART" id="SM00382">
    <property type="entry name" value="AAA"/>
    <property type="match status" value="1"/>
</dbReference>
<sequence length="362" mass="39227">MSSVSLRGVSKSYGGSVAVRDVNLEISEGEFIVLLGPSGCGKTTTLRMIAGFVDPTAGQILLGGKDVTRLPPRKRDIGMVFQNYALFPNMNVAENIAFGLRRRGAPRETIKARVEELLDLVHLSSQADYHIDELSGGQQQRVALARALAHTPSVLLMDEPLGALDLKLREQLQEEILRIKKTLGITTILVTHDQQEAMALADRIVLMDKGEIRQAGTADNLYRRPASPFVAGFIGKRNEIPADVAGMGDQLIARASDGTILVIGLPDDHPLGGKVTINLRPEHLILSREPGEACSDHTSLSATVTGKRFLGNVVHYELTLPWGEAVLSESRDGDHAVGDSVFVSFAHSDIVMFPEDSAGRRK</sequence>
<dbReference type="Pfam" id="PF08402">
    <property type="entry name" value="TOBE_2"/>
    <property type="match status" value="1"/>
</dbReference>
<dbReference type="FunFam" id="3.40.50.300:FF:000425">
    <property type="entry name" value="Probable ABC transporter, ATP-binding subunit"/>
    <property type="match status" value="1"/>
</dbReference>
<dbReference type="InterPro" id="IPR013611">
    <property type="entry name" value="Transp-assoc_OB_typ2"/>
</dbReference>
<organism evidence="5 6">
    <name type="scientific">Futiania mangrovi</name>
    <dbReference type="NCBI Taxonomy" id="2959716"/>
    <lineage>
        <taxon>Bacteria</taxon>
        <taxon>Pseudomonadati</taxon>
        <taxon>Pseudomonadota</taxon>
        <taxon>Alphaproteobacteria</taxon>
        <taxon>Futianiales</taxon>
        <taxon>Futianiaceae</taxon>
        <taxon>Futiania</taxon>
    </lineage>
</organism>
<evidence type="ECO:0000259" key="4">
    <source>
        <dbReference type="PROSITE" id="PS50893"/>
    </source>
</evidence>
<dbReference type="EMBL" id="JAMZFT010000002">
    <property type="protein sequence ID" value="MCP1337150.1"/>
    <property type="molecule type" value="Genomic_DNA"/>
</dbReference>
<dbReference type="PANTHER" id="PTHR42781">
    <property type="entry name" value="SPERMIDINE/PUTRESCINE IMPORT ATP-BINDING PROTEIN POTA"/>
    <property type="match status" value="1"/>
</dbReference>
<dbReference type="InterPro" id="IPR003593">
    <property type="entry name" value="AAA+_ATPase"/>
</dbReference>
<dbReference type="GO" id="GO:0015697">
    <property type="term" value="P:quaternary ammonium group transport"/>
    <property type="evidence" value="ECO:0007669"/>
    <property type="project" value="UniProtKB-ARBA"/>
</dbReference>
<evidence type="ECO:0000256" key="3">
    <source>
        <dbReference type="ARBA" id="ARBA00022840"/>
    </source>
</evidence>
<keyword evidence="1" id="KW-0813">Transport</keyword>
<dbReference type="SUPFAM" id="SSF50331">
    <property type="entry name" value="MOP-like"/>
    <property type="match status" value="1"/>
</dbReference>
<dbReference type="GO" id="GO:0005524">
    <property type="term" value="F:ATP binding"/>
    <property type="evidence" value="ECO:0007669"/>
    <property type="project" value="UniProtKB-KW"/>
</dbReference>
<dbReference type="InterPro" id="IPR027417">
    <property type="entry name" value="P-loop_NTPase"/>
</dbReference>
<evidence type="ECO:0000256" key="1">
    <source>
        <dbReference type="ARBA" id="ARBA00022448"/>
    </source>
</evidence>
<evidence type="ECO:0000313" key="6">
    <source>
        <dbReference type="Proteomes" id="UP001055804"/>
    </source>
</evidence>
<keyword evidence="6" id="KW-1185">Reference proteome</keyword>
<evidence type="ECO:0000256" key="2">
    <source>
        <dbReference type="ARBA" id="ARBA00022741"/>
    </source>
</evidence>
<name>A0A9J6PFB2_9PROT</name>
<dbReference type="Gene3D" id="2.40.50.100">
    <property type="match status" value="1"/>
</dbReference>
<dbReference type="GO" id="GO:0043190">
    <property type="term" value="C:ATP-binding cassette (ABC) transporter complex"/>
    <property type="evidence" value="ECO:0007669"/>
    <property type="project" value="InterPro"/>
</dbReference>
<protein>
    <submittedName>
        <fullName evidence="5">ABC transporter ATP-binding protein</fullName>
    </submittedName>
</protein>
<dbReference type="Gene3D" id="3.40.50.300">
    <property type="entry name" value="P-loop containing nucleotide triphosphate hydrolases"/>
    <property type="match status" value="1"/>
</dbReference>
<dbReference type="GO" id="GO:0016887">
    <property type="term" value="F:ATP hydrolysis activity"/>
    <property type="evidence" value="ECO:0007669"/>
    <property type="project" value="InterPro"/>
</dbReference>
<dbReference type="SUPFAM" id="SSF52540">
    <property type="entry name" value="P-loop containing nucleoside triphosphate hydrolases"/>
    <property type="match status" value="1"/>
</dbReference>
<gene>
    <name evidence="5" type="ORF">NJQ99_12060</name>
</gene>
<keyword evidence="2" id="KW-0547">Nucleotide-binding</keyword>
<dbReference type="Proteomes" id="UP001055804">
    <property type="component" value="Unassembled WGS sequence"/>
</dbReference>
<dbReference type="PANTHER" id="PTHR42781:SF4">
    <property type="entry name" value="SPERMIDINE_PUTRESCINE IMPORT ATP-BINDING PROTEIN POTA"/>
    <property type="match status" value="1"/>
</dbReference>
<proteinExistence type="predicted"/>
<dbReference type="InterPro" id="IPR017871">
    <property type="entry name" value="ABC_transporter-like_CS"/>
</dbReference>
<evidence type="ECO:0000313" key="5">
    <source>
        <dbReference type="EMBL" id="MCP1337150.1"/>
    </source>
</evidence>